<name>A0ABS5RSS3_9HYPH</name>
<protein>
    <submittedName>
        <fullName evidence="1">Uncharacterized protein</fullName>
    </submittedName>
</protein>
<keyword evidence="2" id="KW-1185">Reference proteome</keyword>
<dbReference type="RefSeq" id="WP_213983607.1">
    <property type="nucleotide sequence ID" value="NZ_JAFMNX010000001.1"/>
</dbReference>
<dbReference type="Proteomes" id="UP001297272">
    <property type="component" value="Unassembled WGS sequence"/>
</dbReference>
<reference evidence="1 2" key="1">
    <citation type="submission" date="2021-03" db="EMBL/GenBank/DDBJ databases">
        <title>Tianweitania aestuarii sp. nov., isolated from a tidal flat.</title>
        <authorList>
            <person name="Park S."/>
            <person name="Yoon J.-H."/>
        </authorList>
    </citation>
    <scope>NUCLEOTIDE SEQUENCE [LARGE SCALE GENOMIC DNA]</scope>
    <source>
        <strain evidence="1 2">BSSL-BM11</strain>
    </source>
</reference>
<organism evidence="1 2">
    <name type="scientific">Tianweitania aestuarii</name>
    <dbReference type="NCBI Taxonomy" id="2814886"/>
    <lineage>
        <taxon>Bacteria</taxon>
        <taxon>Pseudomonadati</taxon>
        <taxon>Pseudomonadota</taxon>
        <taxon>Alphaproteobacteria</taxon>
        <taxon>Hyphomicrobiales</taxon>
        <taxon>Phyllobacteriaceae</taxon>
        <taxon>Tianweitania</taxon>
    </lineage>
</organism>
<evidence type="ECO:0000313" key="1">
    <source>
        <dbReference type="EMBL" id="MBS9720034.1"/>
    </source>
</evidence>
<sequence>MKRIRLGGPLGTVRPFVPTPELGANLETGEKIAEALEHIARSLSAIDHNLEVLVKNQTKK</sequence>
<gene>
    <name evidence="1" type="ORF">JYU29_04945</name>
</gene>
<dbReference type="EMBL" id="JAFMNX010000001">
    <property type="protein sequence ID" value="MBS9720034.1"/>
    <property type="molecule type" value="Genomic_DNA"/>
</dbReference>
<comment type="caution">
    <text evidence="1">The sequence shown here is derived from an EMBL/GenBank/DDBJ whole genome shotgun (WGS) entry which is preliminary data.</text>
</comment>
<proteinExistence type="predicted"/>
<accession>A0ABS5RSS3</accession>
<evidence type="ECO:0000313" key="2">
    <source>
        <dbReference type="Proteomes" id="UP001297272"/>
    </source>
</evidence>